<dbReference type="AlphaFoldDB" id="A0A448YM93"/>
<evidence type="ECO:0000313" key="3">
    <source>
        <dbReference type="Proteomes" id="UP000290900"/>
    </source>
</evidence>
<protein>
    <submittedName>
        <fullName evidence="2">DEKNAAC103101</fullName>
    </submittedName>
</protein>
<proteinExistence type="predicted"/>
<organism evidence="2 3">
    <name type="scientific">Brettanomyces naardenensis</name>
    <name type="common">Yeast</name>
    <dbReference type="NCBI Taxonomy" id="13370"/>
    <lineage>
        <taxon>Eukaryota</taxon>
        <taxon>Fungi</taxon>
        <taxon>Dikarya</taxon>
        <taxon>Ascomycota</taxon>
        <taxon>Saccharomycotina</taxon>
        <taxon>Pichiomycetes</taxon>
        <taxon>Pichiales</taxon>
        <taxon>Pichiaceae</taxon>
        <taxon>Brettanomyces</taxon>
    </lineage>
</organism>
<dbReference type="GO" id="GO:0071479">
    <property type="term" value="P:cellular response to ionizing radiation"/>
    <property type="evidence" value="ECO:0007669"/>
    <property type="project" value="TreeGrafter"/>
</dbReference>
<feature type="compositionally biased region" description="Acidic residues" evidence="1">
    <location>
        <begin position="483"/>
        <end position="492"/>
    </location>
</feature>
<keyword evidence="3" id="KW-1185">Reference proteome</keyword>
<dbReference type="GO" id="GO:0031573">
    <property type="term" value="P:mitotic intra-S DNA damage checkpoint signaling"/>
    <property type="evidence" value="ECO:0007669"/>
    <property type="project" value="TreeGrafter"/>
</dbReference>
<dbReference type="EMBL" id="CAACVR010000017">
    <property type="protein sequence ID" value="VEU22069.1"/>
    <property type="molecule type" value="Genomic_DNA"/>
</dbReference>
<reference evidence="2 3" key="1">
    <citation type="submission" date="2018-12" db="EMBL/GenBank/DDBJ databases">
        <authorList>
            <person name="Tiukova I."/>
            <person name="Dainat J."/>
        </authorList>
    </citation>
    <scope>NUCLEOTIDE SEQUENCE [LARGE SCALE GENOMIC DNA]</scope>
</reference>
<feature type="compositionally biased region" description="Polar residues" evidence="1">
    <location>
        <begin position="519"/>
        <end position="533"/>
    </location>
</feature>
<dbReference type="InterPro" id="IPR007268">
    <property type="entry name" value="Rad9/Ddc1"/>
</dbReference>
<dbReference type="GO" id="GO:0030896">
    <property type="term" value="C:checkpoint clamp complex"/>
    <property type="evidence" value="ECO:0007669"/>
    <property type="project" value="InterPro"/>
</dbReference>
<evidence type="ECO:0000313" key="2">
    <source>
        <dbReference type="EMBL" id="VEU22069.1"/>
    </source>
</evidence>
<dbReference type="GO" id="GO:0006281">
    <property type="term" value="P:DNA repair"/>
    <property type="evidence" value="ECO:0007669"/>
    <property type="project" value="TreeGrafter"/>
</dbReference>
<evidence type="ECO:0000256" key="1">
    <source>
        <dbReference type="SAM" id="MobiDB-lite"/>
    </source>
</evidence>
<feature type="region of interest" description="Disordered" evidence="1">
    <location>
        <begin position="476"/>
        <end position="541"/>
    </location>
</feature>
<accession>A0A448YM93</accession>
<dbReference type="STRING" id="13370.A0A448YM93"/>
<feature type="compositionally biased region" description="Acidic residues" evidence="1">
    <location>
        <begin position="447"/>
        <end position="458"/>
    </location>
</feature>
<feature type="region of interest" description="Disordered" evidence="1">
    <location>
        <begin position="391"/>
        <end position="458"/>
    </location>
</feature>
<dbReference type="OrthoDB" id="3992718at2759"/>
<dbReference type="InParanoid" id="A0A448YM93"/>
<gene>
    <name evidence="2" type="ORF">BRENAR_LOCUS2801</name>
</gene>
<dbReference type="GO" id="GO:0000076">
    <property type="term" value="P:DNA replication checkpoint signaling"/>
    <property type="evidence" value="ECO:0007669"/>
    <property type="project" value="TreeGrafter"/>
</dbReference>
<dbReference type="Proteomes" id="UP000290900">
    <property type="component" value="Unassembled WGS sequence"/>
</dbReference>
<dbReference type="PANTHER" id="PTHR15237:SF0">
    <property type="entry name" value="CELL CYCLE CHECKPOINT CONTROL PROTEIN"/>
    <property type="match status" value="1"/>
</dbReference>
<dbReference type="PANTHER" id="PTHR15237">
    <property type="entry name" value="DNA REPAIR PROTEIN RAD9"/>
    <property type="match status" value="1"/>
</dbReference>
<dbReference type="FunCoup" id="A0A448YM93">
    <property type="interactions" value="134"/>
</dbReference>
<sequence length="541" mass="61266">MPFKLVASLQSPDSKSLWTRSIYALSTVSDVIKLTIRQPDPGQPKEPKSYSEILLTAINLTKTSSLNCSFRLAFFKTFQIDGVLPDGAPDGDLNRAFCFSILLNSKTLNVLFKDCGENSETFKLCLIHEDEKAGMRDRVFSNKLFIEFNTKTDMTKRYSVNFRPGRESFDLRIEHVHQEMLNEQSLNDEQGGEEDSVNPRVHHIIIDTFVLRNFIGMFPSSLEDFKIEVYPNARKLLFHGFNRQEALSARKKRLSALTSWPMSLSIQVSLNDLAYENIRAQRETVTEPDHNKFKHQVSLRLRDLRTFIQLISLNYMSLGEEVSSDALTKGMGGNYCEFMFTEPGCPIVFERRYYDGDNESGNECCRITLIEITDGEVGKVGIGRGQNALEAEEVGGGRVEEPEQGQGQGHEHNEAPARAGSLDDASPAANPAVVHERSAADEPLFVEADDTEEEVEREEFDTIFWDNRKYHKTAVKRVGGEAEGQEQEEQQEQEERPKQGQQEQLVQDQEEPPVQEQPSTAQSYNLGPTQNVTKFKGIFDQ</sequence>
<name>A0A448YM93_BRENA</name>